<proteinExistence type="predicted"/>
<dbReference type="InterPro" id="IPR054612">
    <property type="entry name" value="Phage_capsid-like_C"/>
</dbReference>
<protein>
    <submittedName>
        <fullName evidence="2">Phage major capsid protein</fullName>
    </submittedName>
</protein>
<dbReference type="Pfam" id="PF05065">
    <property type="entry name" value="Phage_capsid"/>
    <property type="match status" value="1"/>
</dbReference>
<organism evidence="2 3">
    <name type="scientific">Pyxidicoccus parkwayensis</name>
    <dbReference type="NCBI Taxonomy" id="2813578"/>
    <lineage>
        <taxon>Bacteria</taxon>
        <taxon>Pseudomonadati</taxon>
        <taxon>Myxococcota</taxon>
        <taxon>Myxococcia</taxon>
        <taxon>Myxococcales</taxon>
        <taxon>Cystobacterineae</taxon>
        <taxon>Myxococcaceae</taxon>
        <taxon>Pyxidicoccus</taxon>
    </lineage>
</organism>
<evidence type="ECO:0000259" key="1">
    <source>
        <dbReference type="Pfam" id="PF05065"/>
    </source>
</evidence>
<evidence type="ECO:0000313" key="3">
    <source>
        <dbReference type="Proteomes" id="UP000662747"/>
    </source>
</evidence>
<dbReference type="NCBIfam" id="NF041188">
    <property type="entry name" value="encap_f3"/>
    <property type="match status" value="1"/>
</dbReference>
<name>A0ABX7NMK1_9BACT</name>
<sequence>MSTLSPEPLPLSPGAVFAAAVKKEGTKARATFNTTITEDFPGFKRRPRVAVRALFKVKTSDKPQARFWYETHPTTAPGANVQDVTLRPEAAFEFHFDQQPLRPTTGWIQVPQNLLDDPEALAQFIDFRLLVRLCTAENQALTIGKGGDRVRGILETPGVTRLPARKDPVSSLLAACAEVEQMGGSADGILINSVDYYQYLLGQNGLLSELTAMGIRICRTRMVSQGTVVVGDFTAGATIYDSGRSEIRFAEPPPGIFPREGLAVCGEIYEALAVHLPTHFFLASLRP</sequence>
<keyword evidence="3" id="KW-1185">Reference proteome</keyword>
<dbReference type="RefSeq" id="WP_206721459.1">
    <property type="nucleotide sequence ID" value="NZ_CP071090.1"/>
</dbReference>
<dbReference type="Gene3D" id="3.30.2400.10">
    <property type="entry name" value="Major capsid protein gp5"/>
    <property type="match status" value="1"/>
</dbReference>
<gene>
    <name evidence="2" type="ORF">JY651_31940</name>
</gene>
<feature type="domain" description="Phage capsid-like C-terminal" evidence="1">
    <location>
        <begin position="48"/>
        <end position="195"/>
    </location>
</feature>
<dbReference type="Proteomes" id="UP000662747">
    <property type="component" value="Chromosome"/>
</dbReference>
<dbReference type="EMBL" id="CP071090">
    <property type="protein sequence ID" value="QSQ19878.1"/>
    <property type="molecule type" value="Genomic_DNA"/>
</dbReference>
<dbReference type="Gene3D" id="3.30.2320.10">
    <property type="entry name" value="hypothetical protein PF0899 domain"/>
    <property type="match status" value="1"/>
</dbReference>
<evidence type="ECO:0000313" key="2">
    <source>
        <dbReference type="EMBL" id="QSQ19878.1"/>
    </source>
</evidence>
<dbReference type="SUPFAM" id="SSF56563">
    <property type="entry name" value="Major capsid protein gp5"/>
    <property type="match status" value="1"/>
</dbReference>
<reference evidence="2 3" key="1">
    <citation type="submission" date="2021-02" db="EMBL/GenBank/DDBJ databases">
        <title>De Novo genome assembly of isolated myxobacteria.</title>
        <authorList>
            <person name="Stevens D.C."/>
        </authorList>
    </citation>
    <scope>NUCLEOTIDE SEQUENCE [LARGE SCALE GENOMIC DNA]</scope>
    <source>
        <strain evidence="3">SCPEA02</strain>
    </source>
</reference>
<accession>A0ABX7NMK1</accession>